<evidence type="ECO:0000313" key="3">
    <source>
        <dbReference type="Proteomes" id="UP001056500"/>
    </source>
</evidence>
<accession>A0ABY4W8F7</accession>
<evidence type="ECO:0000313" key="2">
    <source>
        <dbReference type="EMBL" id="USG63462.1"/>
    </source>
</evidence>
<proteinExistence type="predicted"/>
<keyword evidence="3" id="KW-1185">Reference proteome</keyword>
<organism evidence="2 3">
    <name type="scientific">Brevibacillus ruminantium</name>
    <dbReference type="NCBI Taxonomy" id="2950604"/>
    <lineage>
        <taxon>Bacteria</taxon>
        <taxon>Bacillati</taxon>
        <taxon>Bacillota</taxon>
        <taxon>Bacilli</taxon>
        <taxon>Bacillales</taxon>
        <taxon>Paenibacillaceae</taxon>
        <taxon>Brevibacillus</taxon>
    </lineage>
</organism>
<protein>
    <submittedName>
        <fullName evidence="2">Uncharacterized protein</fullName>
    </submittedName>
</protein>
<keyword evidence="1" id="KW-0175">Coiled coil</keyword>
<reference evidence="2" key="1">
    <citation type="submission" date="2022-06" db="EMBL/GenBank/DDBJ databases">
        <title>Genome sequencing of Brevibacillus sp. BB3-R1.</title>
        <authorList>
            <person name="Heo J."/>
            <person name="Lee D."/>
            <person name="Won M."/>
            <person name="Han B.-H."/>
            <person name="Hong S.-B."/>
            <person name="Kwon S.-W."/>
        </authorList>
    </citation>
    <scope>NUCLEOTIDE SEQUENCE</scope>
    <source>
        <strain evidence="2">BB3-R1</strain>
    </source>
</reference>
<feature type="coiled-coil region" evidence="1">
    <location>
        <begin position="47"/>
        <end position="81"/>
    </location>
</feature>
<dbReference type="Proteomes" id="UP001056500">
    <property type="component" value="Chromosome"/>
</dbReference>
<sequence>MDKRKKGEGSHWITPIPGLFSGEIMVEEAVERVTSIKREEVVMTTDGAQWRLRAEEMQQELAALKEKVTRWEEQFKALQDEQKREREYLYQVVLSLKQEWERERSENRDH</sequence>
<evidence type="ECO:0000256" key="1">
    <source>
        <dbReference type="SAM" id="Coils"/>
    </source>
</evidence>
<dbReference type="RefSeq" id="WP_251870544.1">
    <property type="nucleotide sequence ID" value="NZ_CP098755.1"/>
</dbReference>
<dbReference type="EMBL" id="CP098755">
    <property type="protein sequence ID" value="USG63462.1"/>
    <property type="molecule type" value="Genomic_DNA"/>
</dbReference>
<name>A0ABY4W8F7_9BACL</name>
<gene>
    <name evidence="2" type="ORF">NDK47_14880</name>
</gene>